<evidence type="ECO:0000256" key="3">
    <source>
        <dbReference type="ARBA" id="ARBA00006924"/>
    </source>
</evidence>
<evidence type="ECO:0000256" key="6">
    <source>
        <dbReference type="ARBA" id="ARBA00022723"/>
    </source>
</evidence>
<evidence type="ECO:0000256" key="12">
    <source>
        <dbReference type="PROSITE-ProRule" id="PRU00236"/>
    </source>
</evidence>
<keyword evidence="10" id="KW-0804">Transcription</keyword>
<evidence type="ECO:0000256" key="9">
    <source>
        <dbReference type="ARBA" id="ARBA00023027"/>
    </source>
</evidence>
<proteinExistence type="inferred from homology"/>
<evidence type="ECO:0000256" key="7">
    <source>
        <dbReference type="ARBA" id="ARBA00022833"/>
    </source>
</evidence>
<feature type="domain" description="Deacetylase sirtuin-type" evidence="14">
    <location>
        <begin position="272"/>
        <end position="561"/>
    </location>
</feature>
<keyword evidence="7 12" id="KW-0862">Zinc</keyword>
<dbReference type="InterPro" id="IPR026591">
    <property type="entry name" value="Sirtuin_cat_small_dom_sf"/>
</dbReference>
<organism evidence="15 16">
    <name type="scientific">Kluyveromyces dobzhanskii CBS 2104</name>
    <dbReference type="NCBI Taxonomy" id="1427455"/>
    <lineage>
        <taxon>Eukaryota</taxon>
        <taxon>Fungi</taxon>
        <taxon>Dikarya</taxon>
        <taxon>Ascomycota</taxon>
        <taxon>Saccharomycotina</taxon>
        <taxon>Saccharomycetes</taxon>
        <taxon>Saccharomycetales</taxon>
        <taxon>Saccharomycetaceae</taxon>
        <taxon>Kluyveromyces</taxon>
    </lineage>
</organism>
<dbReference type="Proteomes" id="UP000031516">
    <property type="component" value="Unassembled WGS sequence"/>
</dbReference>
<evidence type="ECO:0000259" key="14">
    <source>
        <dbReference type="PROSITE" id="PS50305"/>
    </source>
</evidence>
<evidence type="ECO:0000256" key="4">
    <source>
        <dbReference type="ARBA" id="ARBA00022491"/>
    </source>
</evidence>
<evidence type="ECO:0000256" key="10">
    <source>
        <dbReference type="ARBA" id="ARBA00023163"/>
    </source>
</evidence>
<gene>
    <name evidence="15" type="ORF">KLDO_g4301</name>
</gene>
<evidence type="ECO:0000313" key="15">
    <source>
        <dbReference type="EMBL" id="CDO96081.1"/>
    </source>
</evidence>
<dbReference type="GO" id="GO:0046970">
    <property type="term" value="F:histone H4K16 deacetylase activity, NAD-dependent"/>
    <property type="evidence" value="ECO:0007669"/>
    <property type="project" value="TreeGrafter"/>
</dbReference>
<dbReference type="InterPro" id="IPR007654">
    <property type="entry name" value="NAD-dep_histone_deAcase_SIR2_N"/>
</dbReference>
<keyword evidence="5" id="KW-0808">Transferase</keyword>
<dbReference type="InterPro" id="IPR050134">
    <property type="entry name" value="NAD-dep_sirtuin_deacylases"/>
</dbReference>
<evidence type="ECO:0000256" key="5">
    <source>
        <dbReference type="ARBA" id="ARBA00022679"/>
    </source>
</evidence>
<keyword evidence="4" id="KW-0678">Repressor</keyword>
<dbReference type="GO" id="GO:0005634">
    <property type="term" value="C:nucleus"/>
    <property type="evidence" value="ECO:0007669"/>
    <property type="project" value="UniProtKB-SubCell"/>
</dbReference>
<keyword evidence="16" id="KW-1185">Reference proteome</keyword>
<protein>
    <submittedName>
        <fullName evidence="15">WGS project CCBQ000000000 data, contig 00010</fullName>
    </submittedName>
</protein>
<comment type="cofactor">
    <cofactor evidence="1">
        <name>Zn(2+)</name>
        <dbReference type="ChEBI" id="CHEBI:29105"/>
    </cofactor>
</comment>
<dbReference type="InterPro" id="IPR026590">
    <property type="entry name" value="Ssirtuin_cat_dom"/>
</dbReference>
<comment type="similarity">
    <text evidence="3">Belongs to the sirtuin family. Class I subfamily.</text>
</comment>
<dbReference type="GO" id="GO:0070403">
    <property type="term" value="F:NAD+ binding"/>
    <property type="evidence" value="ECO:0007669"/>
    <property type="project" value="InterPro"/>
</dbReference>
<reference evidence="15 16" key="1">
    <citation type="submission" date="2014-03" db="EMBL/GenBank/DDBJ databases">
        <title>The genome of Kluyveromyces dobzhanskii.</title>
        <authorList>
            <person name="Nystedt B."/>
            <person name="Astrom S."/>
        </authorList>
    </citation>
    <scope>NUCLEOTIDE SEQUENCE [LARGE SCALE GENOMIC DNA]</scope>
    <source>
        <strain evidence="15 16">CBS 2104</strain>
    </source>
</reference>
<keyword evidence="8" id="KW-0805">Transcription regulation</keyword>
<dbReference type="AlphaFoldDB" id="A0A0A8LAG7"/>
<dbReference type="Pfam" id="PF02146">
    <property type="entry name" value="SIR2"/>
    <property type="match status" value="1"/>
</dbReference>
<dbReference type="Gene3D" id="3.40.50.1220">
    <property type="entry name" value="TPP-binding domain"/>
    <property type="match status" value="1"/>
</dbReference>
<evidence type="ECO:0000256" key="11">
    <source>
        <dbReference type="ARBA" id="ARBA00023242"/>
    </source>
</evidence>
<dbReference type="Pfam" id="PF04574">
    <property type="entry name" value="DUF592"/>
    <property type="match status" value="1"/>
</dbReference>
<feature type="region of interest" description="Disordered" evidence="13">
    <location>
        <begin position="1"/>
        <end position="74"/>
    </location>
</feature>
<feature type="region of interest" description="Disordered" evidence="13">
    <location>
        <begin position="215"/>
        <end position="245"/>
    </location>
</feature>
<feature type="binding site" evidence="12">
    <location>
        <position position="407"/>
    </location>
    <ligand>
        <name>Zn(2+)</name>
        <dbReference type="ChEBI" id="CHEBI:29105"/>
    </ligand>
</feature>
<comment type="subcellular location">
    <subcellularLocation>
        <location evidence="2">Nucleus</location>
    </subcellularLocation>
</comment>
<dbReference type="EMBL" id="CCBQ010000046">
    <property type="protein sequence ID" value="CDO96081.1"/>
    <property type="molecule type" value="Genomic_DNA"/>
</dbReference>
<feature type="region of interest" description="Disordered" evidence="13">
    <location>
        <begin position="109"/>
        <end position="134"/>
    </location>
</feature>
<keyword evidence="11" id="KW-0539">Nucleus</keyword>
<keyword evidence="6 12" id="KW-0479">Metal-binding</keyword>
<dbReference type="OrthoDB" id="420264at2759"/>
<dbReference type="Gene3D" id="1.20.120.1710">
    <property type="match status" value="1"/>
</dbReference>
<dbReference type="SUPFAM" id="SSF52467">
    <property type="entry name" value="DHS-like NAD/FAD-binding domain"/>
    <property type="match status" value="1"/>
</dbReference>
<dbReference type="InterPro" id="IPR029035">
    <property type="entry name" value="DHS-like_NAD/FAD-binding_dom"/>
</dbReference>
<sequence>MSEYFGTLQKRPLEQEANGADAGADESQFGKKPRGEPKGSPKGSPKDLPNGSLPDKPHVSPAKDILEETKADELDEVVDDYEEKAVVSDAAGISASVASASVADEGVSTGAGPVLSVPASSDRQYAPLKPEHPINLEKDPVSRKYIFPAISKEDSLNARSYLKQFGSARFLDDYLPEDLNSLYVYHMIKLLGFQIKDKELTLAIQAVVHSPDKTTAGVGKAPAKENNANGKSVAADSYPSPSFEDPLEKKHAVRLIKDLQKAMNKVLSTRIRLTNFHTVDDFVAKLKTAKKIIVLTGAGISTSLGIPDFRSSEGFYSKLGDLGLNDPQDVFSLEVFTEDPSVFYNIAHMVLPPENLYSPLHSFIKMIQDKDKLLRNYTQNIDNLESYAGVEPEKMVQCHGSFATASCVTCHWKIQGERIFPNIRNLQLPICPYCYSKRLEFFKTKTDGEPEEDVNEGLDHNVRTVSKSFGVLKPDITFFGEALPSKFHRLIKEDVLQCDLLICIGTSLKVAPVSEIVNMIPAHVPQVLINKDPVKHAEFDLSLLGLCDDVAALVAQKCGWKIPHDSWNKLENKEFGAEETERGVYKVFPVNVATAEREAEEEKHLPLQQSTAALTPPVSLSADSPAASPSLSPQPPA</sequence>
<dbReference type="PROSITE" id="PS50305">
    <property type="entry name" value="SIRTUIN"/>
    <property type="match status" value="1"/>
</dbReference>
<feature type="region of interest" description="Disordered" evidence="13">
    <location>
        <begin position="598"/>
        <end position="637"/>
    </location>
</feature>
<feature type="active site" description="Proton acceptor" evidence="12">
    <location>
        <position position="399"/>
    </location>
</feature>
<dbReference type="Gene3D" id="3.30.1600.10">
    <property type="entry name" value="SIR2/SIRT2 'Small Domain"/>
    <property type="match status" value="1"/>
</dbReference>
<feature type="binding site" evidence="12">
    <location>
        <position position="410"/>
    </location>
    <ligand>
        <name>Zn(2+)</name>
        <dbReference type="ChEBI" id="CHEBI:29105"/>
    </ligand>
</feature>
<name>A0A0A8LAG7_9SACH</name>
<evidence type="ECO:0000256" key="1">
    <source>
        <dbReference type="ARBA" id="ARBA00001947"/>
    </source>
</evidence>
<dbReference type="PANTHER" id="PTHR11085:SF9">
    <property type="entry name" value="NAD-DEPENDENT PROTEIN DEACETYLASE SIRTUIN-1"/>
    <property type="match status" value="1"/>
</dbReference>
<dbReference type="GO" id="GO:0046872">
    <property type="term" value="F:metal ion binding"/>
    <property type="evidence" value="ECO:0007669"/>
    <property type="project" value="UniProtKB-KW"/>
</dbReference>
<evidence type="ECO:0000256" key="8">
    <source>
        <dbReference type="ARBA" id="ARBA00023015"/>
    </source>
</evidence>
<evidence type="ECO:0000256" key="2">
    <source>
        <dbReference type="ARBA" id="ARBA00004123"/>
    </source>
</evidence>
<evidence type="ECO:0000256" key="13">
    <source>
        <dbReference type="SAM" id="MobiDB-lite"/>
    </source>
</evidence>
<evidence type="ECO:0000313" key="16">
    <source>
        <dbReference type="Proteomes" id="UP000031516"/>
    </source>
</evidence>
<dbReference type="PANTHER" id="PTHR11085">
    <property type="entry name" value="NAD-DEPENDENT PROTEIN DEACYLASE SIRTUIN-5, MITOCHONDRIAL-RELATED"/>
    <property type="match status" value="1"/>
</dbReference>
<feature type="binding site" evidence="12">
    <location>
        <position position="434"/>
    </location>
    <ligand>
        <name>Zn(2+)</name>
        <dbReference type="ChEBI" id="CHEBI:29105"/>
    </ligand>
</feature>
<accession>A0A0A8LAG7</accession>
<keyword evidence="9" id="KW-0520">NAD</keyword>
<feature type="binding site" evidence="12">
    <location>
        <position position="431"/>
    </location>
    <ligand>
        <name>Zn(2+)</name>
        <dbReference type="ChEBI" id="CHEBI:29105"/>
    </ligand>
</feature>
<dbReference type="InterPro" id="IPR003000">
    <property type="entry name" value="Sirtuin"/>
</dbReference>
<comment type="caution">
    <text evidence="15">The sequence shown here is derived from an EMBL/GenBank/DDBJ whole genome shotgun (WGS) entry which is preliminary data.</text>
</comment>
<feature type="compositionally biased region" description="Low complexity" evidence="13">
    <location>
        <begin position="616"/>
        <end position="631"/>
    </location>
</feature>